<organism evidence="1">
    <name type="scientific">freshwater metagenome</name>
    <dbReference type="NCBI Taxonomy" id="449393"/>
    <lineage>
        <taxon>unclassified sequences</taxon>
        <taxon>metagenomes</taxon>
        <taxon>ecological metagenomes</taxon>
    </lineage>
</organism>
<dbReference type="AlphaFoldDB" id="A0A6J6MWB3"/>
<accession>A0A6J6MWB3</accession>
<evidence type="ECO:0000313" key="1">
    <source>
        <dbReference type="EMBL" id="CAB4678039.1"/>
    </source>
</evidence>
<name>A0A6J6MWB3_9ZZZZ</name>
<sequence>MGANLRTEAILQRRNEATAVGVVVGVGRREQQHIERKSKLEATDLHVALFEHVQQTHLNALGEVRKFVDGEDAAVGAGHKTEVNGLFVRKVSTLGDLDGIDLADEIGDRGVGGGELLAVALISVHPANWGGVSHFGHEVAGGLGNRGVGVIVDLGTGDDRHPLVEQVRERADHAGLGLPTLTQEDHVVTSENGILELRKNGVLVAQNAVEERFAGDDSHNGVLTKFFLDRAADPARGTQFSESGWPL</sequence>
<dbReference type="AntiFam" id="ANF00077">
    <property type="entry name" value="Shadow ORF (opposite AtoC)"/>
</dbReference>
<gene>
    <name evidence="1" type="ORF">UFOPK2350_00799</name>
</gene>
<dbReference type="EMBL" id="CAEZXE010000057">
    <property type="protein sequence ID" value="CAB4678039.1"/>
    <property type="molecule type" value="Genomic_DNA"/>
</dbReference>
<protein>
    <submittedName>
        <fullName evidence="1">Unannotated protein</fullName>
    </submittedName>
</protein>
<proteinExistence type="predicted"/>
<reference evidence="1" key="1">
    <citation type="submission" date="2020-05" db="EMBL/GenBank/DDBJ databases">
        <authorList>
            <person name="Chiriac C."/>
            <person name="Salcher M."/>
            <person name="Ghai R."/>
            <person name="Kavagutti S V."/>
        </authorList>
    </citation>
    <scope>NUCLEOTIDE SEQUENCE</scope>
</reference>